<keyword evidence="1" id="KW-0812">Transmembrane</keyword>
<keyword evidence="1" id="KW-0472">Membrane</keyword>
<reference evidence="3" key="1">
    <citation type="journal article" date="2019" name="Int. J. Syst. Evol. Microbiol.">
        <title>The Global Catalogue of Microorganisms (GCM) 10K type strain sequencing project: providing services to taxonomists for standard genome sequencing and annotation.</title>
        <authorList>
            <consortium name="The Broad Institute Genomics Platform"/>
            <consortium name="The Broad Institute Genome Sequencing Center for Infectious Disease"/>
            <person name="Wu L."/>
            <person name="Ma J."/>
        </authorList>
    </citation>
    <scope>NUCLEOTIDE SEQUENCE [LARGE SCALE GENOMIC DNA]</scope>
    <source>
        <strain evidence="3">CECT 7184</strain>
    </source>
</reference>
<gene>
    <name evidence="2" type="ORF">QW060_10065</name>
</gene>
<accession>A0ABT8CTB5</accession>
<dbReference type="Proteomes" id="UP001242368">
    <property type="component" value="Unassembled WGS sequence"/>
</dbReference>
<feature type="transmembrane region" description="Helical" evidence="1">
    <location>
        <begin position="21"/>
        <end position="39"/>
    </location>
</feature>
<proteinExistence type="predicted"/>
<feature type="transmembrane region" description="Helical" evidence="1">
    <location>
        <begin position="93"/>
        <end position="111"/>
    </location>
</feature>
<sequence>MKQAIRFPYIKKIIKMKNFSPRFKYTFTFISVFTIIITSVMDLNDSHMTNPLWTPHARFHWACQYFATIVMSVLSLYCLYGKYKDKGSVFSKLFIGLSPLCFWGMFIPALLMPGTSTAPDGITLPPDFPEIFTIIHPNFIIACIISVISIALTLKEPKRKIESIS</sequence>
<keyword evidence="3" id="KW-1185">Reference proteome</keyword>
<protein>
    <submittedName>
        <fullName evidence="2">Uncharacterized protein</fullName>
    </submittedName>
</protein>
<evidence type="ECO:0000313" key="2">
    <source>
        <dbReference type="EMBL" id="MDN3707475.1"/>
    </source>
</evidence>
<organism evidence="2 3">
    <name type="scientific">Paenimyroides ceti</name>
    <dbReference type="NCBI Taxonomy" id="395087"/>
    <lineage>
        <taxon>Bacteria</taxon>
        <taxon>Pseudomonadati</taxon>
        <taxon>Bacteroidota</taxon>
        <taxon>Flavobacteriia</taxon>
        <taxon>Flavobacteriales</taxon>
        <taxon>Flavobacteriaceae</taxon>
        <taxon>Paenimyroides</taxon>
    </lineage>
</organism>
<name>A0ABT8CTB5_9FLAO</name>
<comment type="caution">
    <text evidence="2">The sequence shown here is derived from an EMBL/GenBank/DDBJ whole genome shotgun (WGS) entry which is preliminary data.</text>
</comment>
<dbReference type="RefSeq" id="WP_290363448.1">
    <property type="nucleotide sequence ID" value="NZ_JAUFQU010000001.1"/>
</dbReference>
<feature type="transmembrane region" description="Helical" evidence="1">
    <location>
        <begin position="59"/>
        <end position="81"/>
    </location>
</feature>
<dbReference type="EMBL" id="JAUFQU010000001">
    <property type="protein sequence ID" value="MDN3707475.1"/>
    <property type="molecule type" value="Genomic_DNA"/>
</dbReference>
<feature type="transmembrane region" description="Helical" evidence="1">
    <location>
        <begin position="131"/>
        <end position="154"/>
    </location>
</feature>
<evidence type="ECO:0000313" key="3">
    <source>
        <dbReference type="Proteomes" id="UP001242368"/>
    </source>
</evidence>
<evidence type="ECO:0000256" key="1">
    <source>
        <dbReference type="SAM" id="Phobius"/>
    </source>
</evidence>
<keyword evidence="1" id="KW-1133">Transmembrane helix</keyword>